<evidence type="ECO:0000313" key="1">
    <source>
        <dbReference type="EMBL" id="CAG9808457.1"/>
    </source>
</evidence>
<dbReference type="Proteomes" id="UP001153620">
    <property type="component" value="Chromosome 3"/>
</dbReference>
<sequence length="45" mass="5319">MKDFIRILKFLNVRFLFSISQITFQINSFQLQFLISKNAVDPILA</sequence>
<name>A0A9N9WTE6_9DIPT</name>
<evidence type="ECO:0000313" key="2">
    <source>
        <dbReference type="Proteomes" id="UP001153620"/>
    </source>
</evidence>
<protein>
    <submittedName>
        <fullName evidence="1">Uncharacterized protein</fullName>
    </submittedName>
</protein>
<gene>
    <name evidence="1" type="ORF">CHIRRI_LOCUS11297</name>
</gene>
<organism evidence="1 2">
    <name type="scientific">Chironomus riparius</name>
    <dbReference type="NCBI Taxonomy" id="315576"/>
    <lineage>
        <taxon>Eukaryota</taxon>
        <taxon>Metazoa</taxon>
        <taxon>Ecdysozoa</taxon>
        <taxon>Arthropoda</taxon>
        <taxon>Hexapoda</taxon>
        <taxon>Insecta</taxon>
        <taxon>Pterygota</taxon>
        <taxon>Neoptera</taxon>
        <taxon>Endopterygota</taxon>
        <taxon>Diptera</taxon>
        <taxon>Nematocera</taxon>
        <taxon>Chironomoidea</taxon>
        <taxon>Chironomidae</taxon>
        <taxon>Chironominae</taxon>
        <taxon>Chironomus</taxon>
    </lineage>
</organism>
<keyword evidence="2" id="KW-1185">Reference proteome</keyword>
<proteinExistence type="predicted"/>
<accession>A0A9N9WTE6</accession>
<reference evidence="1" key="2">
    <citation type="submission" date="2022-10" db="EMBL/GenBank/DDBJ databases">
        <authorList>
            <consortium name="ENA_rothamsted_submissions"/>
            <consortium name="culmorum"/>
            <person name="King R."/>
        </authorList>
    </citation>
    <scope>NUCLEOTIDE SEQUENCE</scope>
</reference>
<reference evidence="1" key="1">
    <citation type="submission" date="2022-01" db="EMBL/GenBank/DDBJ databases">
        <authorList>
            <person name="King R."/>
        </authorList>
    </citation>
    <scope>NUCLEOTIDE SEQUENCE</scope>
</reference>
<dbReference type="AlphaFoldDB" id="A0A9N9WTE6"/>
<dbReference type="EMBL" id="OU895879">
    <property type="protein sequence ID" value="CAG9808457.1"/>
    <property type="molecule type" value="Genomic_DNA"/>
</dbReference>